<evidence type="ECO:0000313" key="3">
    <source>
        <dbReference type="EMBL" id="CAA6811370.1"/>
    </source>
</evidence>
<reference evidence="3" key="1">
    <citation type="submission" date="2020-01" db="EMBL/GenBank/DDBJ databases">
        <authorList>
            <person name="Meier V. D."/>
            <person name="Meier V D."/>
        </authorList>
    </citation>
    <scope>NUCLEOTIDE SEQUENCE</scope>
    <source>
        <strain evidence="3">HLG_WM_MAG_08</strain>
    </source>
</reference>
<dbReference type="InterPro" id="IPR015943">
    <property type="entry name" value="WD40/YVTN_repeat-like_dom_sf"/>
</dbReference>
<accession>A0A6S6T7K6</accession>
<protein>
    <submittedName>
        <fullName evidence="3">Type IV fimbrial biogenesis protein PilY1</fullName>
    </submittedName>
</protein>
<dbReference type="EMBL" id="CACVAV010000181">
    <property type="protein sequence ID" value="CAA6811370.1"/>
    <property type="molecule type" value="Genomic_DNA"/>
</dbReference>
<dbReference type="Gene3D" id="3.40.50.410">
    <property type="entry name" value="von Willebrand factor, type A domain"/>
    <property type="match status" value="1"/>
</dbReference>
<feature type="domain" description="VWFA" evidence="2">
    <location>
        <begin position="47"/>
        <end position="99"/>
    </location>
</feature>
<sequence>MEIPQFIKAFSRHVLLISLPMLIPCSVIADETEIFFQNDGTRANANVLFLLDGSGSMRSESGSDGSSRMQVMKDAFRQVLLEAPDDINVGLMHYANSPNGTGYGWSSIKGVTFPVSPIDQEASEIMAAFEASDNISASTSIGDQELRVRDFLANIVDTWEPSGYTPIVDSLYEAARYFKGDPVVWGKFPPAYSWAAHPSTYTGDVLECVNGEMETCTKEWGECNGTEQSCTNATLGNICCNWIENADGSQICENDNYSCSEIITNCQHEVCDSISGDPEYTSPIVEACQSNYLVLMSDGKPEYSYYSGYTADGTGRYAKSAYPDQPHNYNNPSNADFMPELLPAITSLNITTDIPELIGGDCADSPNGYNSGTCGPELTAFLAGTDLDSELEGDQTVETYTVAFGLGDEPTGTDYLASLATAEGGAYTADNAAELVEAFKSVFGDIEKNSFSFSSPSFSVSEDSLLSHGSSVYVPVMDVGRSAVWSGNLRKFTLADSGDIVSADGATAALTDTGEFAETARDLWSTAAHGADVKAGGAANKLPAPGARVLYTDPVNNGLKSLSTTLTSAELPNTLFGGGETYRTEHALQDWLGGGADGNSLLGWYIDCDGNKQQVTPLGWFGTIKGPVNIEEVTTCVGSTVTDDERDTLINFAQGYVDGEPGADAVARNHMGDMLNTKPTVVTYKDSSGTVTKTLVFVATNEGYLHALNAGSGVEEWAFMPAALLKNQKTFLTNAPGQQHIYGLDGPMTLWQFKQGEGADAEDKKYLFFSMRRGGNMIYALDISSNTPRIAWKISPTAGAGAISAGFSGLGETWSKPTLSRMRDPSNPSEMLHVLVFGGGYDPRMDELDPAERASGAYAGSDVYIVNAKTGERIWSLKGSTITSVPDSGITASDVTDSVPGDIRVLDMDNDGGLDRLYFGDTGGHIWRVDMKTSVSGTGDDLELSLDATLSKFADLGAGTAGGVSADGDRRKFFYEPDTALRLTNGIPKLTVSIGSGYRTHPLDTGDEDRFYVLLDENVYQTPGAGSTAITEADLMTVTQLRASDEGNILDVTDKRGWYYPFPRNGEKVLATSLTFLDKVLFTTFALTDADGVASTVGVCEPAVNTSRAYVLDLLTGQPVVNLDRSTDDAEGTNPNDDFIIAGYNEILDSPQLIFSKLTSSSGGDCTQGDCQQSVSVRIGKLNVPIVDLNNASTTSGNSNADGGFSGSVDLTEILPRLYWRDEDVSGSEVLEGIDSSTPTE</sequence>
<evidence type="ECO:0000256" key="1">
    <source>
        <dbReference type="SAM" id="SignalP"/>
    </source>
</evidence>
<feature type="chain" id="PRO_5028254093" evidence="1">
    <location>
        <begin position="30"/>
        <end position="1241"/>
    </location>
</feature>
<dbReference type="SMART" id="SM00564">
    <property type="entry name" value="PQQ"/>
    <property type="match status" value="2"/>
</dbReference>
<dbReference type="Pfam" id="PF13519">
    <property type="entry name" value="VWA_2"/>
    <property type="match status" value="1"/>
</dbReference>
<keyword evidence="1" id="KW-0732">Signal</keyword>
<name>A0A6S6T7K6_9GAMM</name>
<gene>
    <name evidence="3" type="ORF">HELGO_WM37642</name>
</gene>
<proteinExistence type="predicted"/>
<evidence type="ECO:0000259" key="2">
    <source>
        <dbReference type="Pfam" id="PF13519"/>
    </source>
</evidence>
<organism evidence="3">
    <name type="scientific">uncultured Thiotrichaceae bacterium</name>
    <dbReference type="NCBI Taxonomy" id="298394"/>
    <lineage>
        <taxon>Bacteria</taxon>
        <taxon>Pseudomonadati</taxon>
        <taxon>Pseudomonadota</taxon>
        <taxon>Gammaproteobacteria</taxon>
        <taxon>Thiotrichales</taxon>
        <taxon>Thiotrichaceae</taxon>
        <taxon>environmental samples</taxon>
    </lineage>
</organism>
<feature type="signal peptide" evidence="1">
    <location>
        <begin position="1"/>
        <end position="29"/>
    </location>
</feature>
<dbReference type="InterPro" id="IPR036465">
    <property type="entry name" value="vWFA_dom_sf"/>
</dbReference>
<dbReference type="AlphaFoldDB" id="A0A6S6T7K6"/>
<dbReference type="SUPFAM" id="SSF53300">
    <property type="entry name" value="vWA-like"/>
    <property type="match status" value="1"/>
</dbReference>
<dbReference type="InterPro" id="IPR018391">
    <property type="entry name" value="PQQ_b-propeller_rpt"/>
</dbReference>
<dbReference type="InterPro" id="IPR011047">
    <property type="entry name" value="Quinoprotein_ADH-like_sf"/>
</dbReference>
<dbReference type="InterPro" id="IPR002035">
    <property type="entry name" value="VWF_A"/>
</dbReference>
<dbReference type="SUPFAM" id="SSF50998">
    <property type="entry name" value="Quinoprotein alcohol dehydrogenase-like"/>
    <property type="match status" value="1"/>
</dbReference>
<dbReference type="Gene3D" id="2.130.10.10">
    <property type="entry name" value="YVTN repeat-like/Quinoprotein amine dehydrogenase"/>
    <property type="match status" value="1"/>
</dbReference>